<dbReference type="EMBL" id="UYRV01001912">
    <property type="protein sequence ID" value="VDK47764.1"/>
    <property type="molecule type" value="Genomic_DNA"/>
</dbReference>
<dbReference type="Proteomes" id="UP000271889">
    <property type="component" value="Unassembled WGS sequence"/>
</dbReference>
<reference evidence="1 2" key="1">
    <citation type="submission" date="2018-11" db="EMBL/GenBank/DDBJ databases">
        <authorList>
            <consortium name="Pathogen Informatics"/>
        </authorList>
    </citation>
    <scope>NUCLEOTIDE SEQUENCE [LARGE SCALE GENOMIC DNA]</scope>
</reference>
<dbReference type="AlphaFoldDB" id="A0A3P6RT40"/>
<evidence type="ECO:0000313" key="1">
    <source>
        <dbReference type="EMBL" id="VDK47764.1"/>
    </source>
</evidence>
<evidence type="ECO:0000313" key="2">
    <source>
        <dbReference type="Proteomes" id="UP000271889"/>
    </source>
</evidence>
<protein>
    <submittedName>
        <fullName evidence="1">Uncharacterized protein</fullName>
    </submittedName>
</protein>
<organism evidence="1 2">
    <name type="scientific">Cylicostephanus goldi</name>
    <name type="common">Nematode worm</name>
    <dbReference type="NCBI Taxonomy" id="71465"/>
    <lineage>
        <taxon>Eukaryota</taxon>
        <taxon>Metazoa</taxon>
        <taxon>Ecdysozoa</taxon>
        <taxon>Nematoda</taxon>
        <taxon>Chromadorea</taxon>
        <taxon>Rhabditida</taxon>
        <taxon>Rhabditina</taxon>
        <taxon>Rhabditomorpha</taxon>
        <taxon>Strongyloidea</taxon>
        <taxon>Strongylidae</taxon>
        <taxon>Cylicostephanus</taxon>
    </lineage>
</organism>
<proteinExistence type="predicted"/>
<keyword evidence="2" id="KW-1185">Reference proteome</keyword>
<name>A0A3P6RT40_CYLGO</name>
<accession>A0A3P6RT40</accession>
<gene>
    <name evidence="1" type="ORF">CGOC_LOCUS1107</name>
</gene>
<sequence length="139" mass="16020">MQCLVFYYGYFPVSDPVFVHRIQNCLRDYIRYLVALGNYSFVEADESAYVRILYELLMRGDRNAGNPDANLSRLLRLRSCILPRIAAFLRDQGRFPNLDELPSRLLAWSSRDDHVMHVDSSSGEHPSRADCDELDEVCG</sequence>